<organism evidence="2 3">
    <name type="scientific">Paraburkholderia ribeironis</name>
    <dbReference type="NCBI Taxonomy" id="1247936"/>
    <lineage>
        <taxon>Bacteria</taxon>
        <taxon>Pseudomonadati</taxon>
        <taxon>Pseudomonadota</taxon>
        <taxon>Betaproteobacteria</taxon>
        <taxon>Burkholderiales</taxon>
        <taxon>Burkholderiaceae</taxon>
        <taxon>Paraburkholderia</taxon>
    </lineage>
</organism>
<name>A0A1N7RQ95_9BURK</name>
<evidence type="ECO:0000313" key="2">
    <source>
        <dbReference type="EMBL" id="SIT37310.1"/>
    </source>
</evidence>
<keyword evidence="3" id="KW-1185">Reference proteome</keyword>
<feature type="region of interest" description="Disordered" evidence="1">
    <location>
        <begin position="40"/>
        <end position="62"/>
    </location>
</feature>
<feature type="compositionally biased region" description="Polar residues" evidence="1">
    <location>
        <begin position="53"/>
        <end position="62"/>
    </location>
</feature>
<reference evidence="2 3" key="1">
    <citation type="submission" date="2016-12" db="EMBL/GenBank/DDBJ databases">
        <authorList>
            <person name="Song W.-J."/>
            <person name="Kurnit D.M."/>
        </authorList>
    </citation>
    <scope>NUCLEOTIDE SEQUENCE [LARGE SCALE GENOMIC DNA]</scope>
    <source>
        <strain evidence="2 3">STM7296</strain>
    </source>
</reference>
<gene>
    <name evidence="2" type="ORF">BN2475_110032</name>
</gene>
<dbReference type="AlphaFoldDB" id="A0A1N7RQ95"/>
<proteinExistence type="predicted"/>
<dbReference type="EMBL" id="CYGX02000011">
    <property type="protein sequence ID" value="SIT37310.1"/>
    <property type="molecule type" value="Genomic_DNA"/>
</dbReference>
<dbReference type="Proteomes" id="UP000187012">
    <property type="component" value="Unassembled WGS sequence"/>
</dbReference>
<protein>
    <submittedName>
        <fullName evidence="2">Uncharacterized protein</fullName>
    </submittedName>
</protein>
<evidence type="ECO:0000256" key="1">
    <source>
        <dbReference type="SAM" id="MobiDB-lite"/>
    </source>
</evidence>
<sequence>MLPVRIDGLPSTLEKSAVLCPAVSSLIIGTLRITDAGIHSAQGKRSGARRPMSCQTAEVTDW</sequence>
<evidence type="ECO:0000313" key="3">
    <source>
        <dbReference type="Proteomes" id="UP000187012"/>
    </source>
</evidence>
<dbReference type="STRING" id="1247936.BN2475_110032"/>
<accession>A0A1N7RQ95</accession>